<comment type="caution">
    <text evidence="1">The sequence shown here is derived from an EMBL/GenBank/DDBJ whole genome shotgun (WGS) entry which is preliminary data.</text>
</comment>
<protein>
    <submittedName>
        <fullName evidence="1">Uncharacterized protein</fullName>
    </submittedName>
</protein>
<organism evidence="1 2">
    <name type="scientific">Catharanthus roseus</name>
    <name type="common">Madagascar periwinkle</name>
    <name type="synonym">Vinca rosea</name>
    <dbReference type="NCBI Taxonomy" id="4058"/>
    <lineage>
        <taxon>Eukaryota</taxon>
        <taxon>Viridiplantae</taxon>
        <taxon>Streptophyta</taxon>
        <taxon>Embryophyta</taxon>
        <taxon>Tracheophyta</taxon>
        <taxon>Spermatophyta</taxon>
        <taxon>Magnoliopsida</taxon>
        <taxon>eudicotyledons</taxon>
        <taxon>Gunneridae</taxon>
        <taxon>Pentapetalae</taxon>
        <taxon>asterids</taxon>
        <taxon>lamiids</taxon>
        <taxon>Gentianales</taxon>
        <taxon>Apocynaceae</taxon>
        <taxon>Rauvolfioideae</taxon>
        <taxon>Vinceae</taxon>
        <taxon>Catharanthinae</taxon>
        <taxon>Catharanthus</taxon>
    </lineage>
</organism>
<evidence type="ECO:0000313" key="2">
    <source>
        <dbReference type="Proteomes" id="UP001060085"/>
    </source>
</evidence>
<evidence type="ECO:0000313" key="1">
    <source>
        <dbReference type="EMBL" id="KAI5675532.1"/>
    </source>
</evidence>
<dbReference type="Proteomes" id="UP001060085">
    <property type="component" value="Linkage Group LG02"/>
</dbReference>
<accession>A0ACC0BS80</accession>
<dbReference type="EMBL" id="CM044702">
    <property type="protein sequence ID" value="KAI5675532.1"/>
    <property type="molecule type" value="Genomic_DNA"/>
</dbReference>
<proteinExistence type="predicted"/>
<keyword evidence="2" id="KW-1185">Reference proteome</keyword>
<reference evidence="2" key="1">
    <citation type="journal article" date="2023" name="Nat. Plants">
        <title>Single-cell RNA sequencing provides a high-resolution roadmap for understanding the multicellular compartmentation of specialized metabolism.</title>
        <authorList>
            <person name="Sun S."/>
            <person name="Shen X."/>
            <person name="Li Y."/>
            <person name="Li Y."/>
            <person name="Wang S."/>
            <person name="Li R."/>
            <person name="Zhang H."/>
            <person name="Shen G."/>
            <person name="Guo B."/>
            <person name="Wei J."/>
            <person name="Xu J."/>
            <person name="St-Pierre B."/>
            <person name="Chen S."/>
            <person name="Sun C."/>
        </authorList>
    </citation>
    <scope>NUCLEOTIDE SEQUENCE [LARGE SCALE GENOMIC DNA]</scope>
</reference>
<name>A0ACC0BS80_CATRO</name>
<gene>
    <name evidence="1" type="ORF">M9H77_06482</name>
</gene>
<sequence length="247" mass="28986">MVVQDEPEMCKMDAILYLLQCNSLSSHVPAIDPHNSAHEKELGNEKGTAKIGNDFPHNVRIEALLRTRPEDAKDELISKLHELIETLTIIQVAKRVNAARLELKKLRLDKNETRRLFEQKEDLDRCILKIGEREAEKRNIEDEIVIANQFKDILEDKRQETEAENVFYNVSIFESEKSLQEAQRREREEVKHFKDTEKNVCNLRSLIIEEKQKLVEMRQKIKQVNQDQLEIEVCFSLDYIIISFGKM</sequence>